<comment type="caution">
    <text evidence="5">The sequence shown here is derived from an EMBL/GenBank/DDBJ whole genome shotgun (WGS) entry which is preliminary data.</text>
</comment>
<evidence type="ECO:0000256" key="1">
    <source>
        <dbReference type="ARBA" id="ARBA00023015"/>
    </source>
</evidence>
<dbReference type="PANTHER" id="PTHR46796:SF6">
    <property type="entry name" value="ARAC SUBFAMILY"/>
    <property type="match status" value="1"/>
</dbReference>
<dbReference type="InterPro" id="IPR018060">
    <property type="entry name" value="HTH_AraC"/>
</dbReference>
<sequence>MKDDSVLLLKFQTPGTSPEARKRLSWRGFSVEHTSISDPTPYSFEVSGERHYLALHDLVLDEGEMKVDGLAPIEGRDLRNRLTYMPRHCRATGFAVPRARENSFTTLYFDPEIISAETERLYGNDGVPMIYFDDRRLRSTLQKLRTIATARESAANDLDDVYAETLGLLAVIELAQLQAKGGRSEDSPRPGLSDAQRNRVLDYIEANLVSDLNLDALAAVAKLSRFHFAREFKACVGVPPYAYVLQRRIEMARHLLKTTRLPIAEIAAGSGFRTASHFVGAFQKATGTTPTDFRRS</sequence>
<dbReference type="RefSeq" id="WP_367952177.1">
    <property type="nucleotide sequence ID" value="NZ_JBDPGJ010000001.1"/>
</dbReference>
<dbReference type="PANTHER" id="PTHR46796">
    <property type="entry name" value="HTH-TYPE TRANSCRIPTIONAL ACTIVATOR RHAS-RELATED"/>
    <property type="match status" value="1"/>
</dbReference>
<feature type="domain" description="HTH araC/xylS-type" evidence="4">
    <location>
        <begin position="198"/>
        <end position="296"/>
    </location>
</feature>
<dbReference type="PROSITE" id="PS00041">
    <property type="entry name" value="HTH_ARAC_FAMILY_1"/>
    <property type="match status" value="1"/>
</dbReference>
<dbReference type="InterPro" id="IPR018062">
    <property type="entry name" value="HTH_AraC-typ_CS"/>
</dbReference>
<evidence type="ECO:0000259" key="4">
    <source>
        <dbReference type="PROSITE" id="PS01124"/>
    </source>
</evidence>
<dbReference type="InterPro" id="IPR009057">
    <property type="entry name" value="Homeodomain-like_sf"/>
</dbReference>
<evidence type="ECO:0000313" key="5">
    <source>
        <dbReference type="EMBL" id="MEX0404286.1"/>
    </source>
</evidence>
<dbReference type="Gene3D" id="1.10.10.60">
    <property type="entry name" value="Homeodomain-like"/>
    <property type="match status" value="2"/>
</dbReference>
<dbReference type="Proteomes" id="UP001556692">
    <property type="component" value="Unassembled WGS sequence"/>
</dbReference>
<dbReference type="SUPFAM" id="SSF46689">
    <property type="entry name" value="Homeodomain-like"/>
    <property type="match status" value="2"/>
</dbReference>
<dbReference type="EMBL" id="JBDPGJ010000001">
    <property type="protein sequence ID" value="MEX0404286.1"/>
    <property type="molecule type" value="Genomic_DNA"/>
</dbReference>
<dbReference type="Pfam" id="PF12833">
    <property type="entry name" value="HTH_18"/>
    <property type="match status" value="1"/>
</dbReference>
<evidence type="ECO:0000256" key="3">
    <source>
        <dbReference type="ARBA" id="ARBA00023163"/>
    </source>
</evidence>
<protein>
    <submittedName>
        <fullName evidence="5">AraC family transcriptional regulator</fullName>
    </submittedName>
</protein>
<dbReference type="InterPro" id="IPR020449">
    <property type="entry name" value="Tscrpt_reg_AraC-type_HTH"/>
</dbReference>
<dbReference type="SMART" id="SM00342">
    <property type="entry name" value="HTH_ARAC"/>
    <property type="match status" value="1"/>
</dbReference>
<proteinExistence type="predicted"/>
<dbReference type="PRINTS" id="PR00032">
    <property type="entry name" value="HTHARAC"/>
</dbReference>
<evidence type="ECO:0000256" key="2">
    <source>
        <dbReference type="ARBA" id="ARBA00023125"/>
    </source>
</evidence>
<dbReference type="PROSITE" id="PS01124">
    <property type="entry name" value="HTH_ARAC_FAMILY_2"/>
    <property type="match status" value="1"/>
</dbReference>
<gene>
    <name evidence="5" type="ORF">ABGN05_01260</name>
</gene>
<organism evidence="5 6">
    <name type="scientific">Aquibium pacificus</name>
    <dbReference type="NCBI Taxonomy" id="3153579"/>
    <lineage>
        <taxon>Bacteria</taxon>
        <taxon>Pseudomonadati</taxon>
        <taxon>Pseudomonadota</taxon>
        <taxon>Alphaproteobacteria</taxon>
        <taxon>Hyphomicrobiales</taxon>
        <taxon>Phyllobacteriaceae</taxon>
        <taxon>Aquibium</taxon>
    </lineage>
</organism>
<reference evidence="5 6" key="1">
    <citation type="submission" date="2024-05" db="EMBL/GenBank/DDBJ databases">
        <authorList>
            <person name="Jiang F."/>
        </authorList>
    </citation>
    <scope>NUCLEOTIDE SEQUENCE [LARGE SCALE GENOMIC DNA]</scope>
    <source>
        <strain evidence="5 6">LZ166</strain>
    </source>
</reference>
<keyword evidence="2" id="KW-0238">DNA-binding</keyword>
<keyword evidence="3" id="KW-0804">Transcription</keyword>
<keyword evidence="1" id="KW-0805">Transcription regulation</keyword>
<dbReference type="InterPro" id="IPR050204">
    <property type="entry name" value="AraC_XylS_family_regulators"/>
</dbReference>
<evidence type="ECO:0000313" key="6">
    <source>
        <dbReference type="Proteomes" id="UP001556692"/>
    </source>
</evidence>
<accession>A0ABV3SCK3</accession>
<name>A0ABV3SCK3_9HYPH</name>
<keyword evidence="6" id="KW-1185">Reference proteome</keyword>